<dbReference type="Proteomes" id="UP001497493">
    <property type="component" value="Chromosome"/>
</dbReference>
<feature type="signal peptide" evidence="1">
    <location>
        <begin position="1"/>
        <end position="21"/>
    </location>
</feature>
<name>A0ABM9NM26_9GAMM</name>
<feature type="chain" id="PRO_5045939885" evidence="1">
    <location>
        <begin position="22"/>
        <end position="196"/>
    </location>
</feature>
<keyword evidence="1" id="KW-0732">Signal</keyword>
<keyword evidence="3" id="KW-1185">Reference proteome</keyword>
<protein>
    <submittedName>
        <fullName evidence="2">Uncharacterized protein</fullName>
    </submittedName>
</protein>
<gene>
    <name evidence="2" type="ORF">MECH1_V1_2918</name>
</gene>
<dbReference type="EMBL" id="OZ026884">
    <property type="protein sequence ID" value="CAL1241694.1"/>
    <property type="molecule type" value="Genomic_DNA"/>
</dbReference>
<evidence type="ECO:0000256" key="1">
    <source>
        <dbReference type="SAM" id="SignalP"/>
    </source>
</evidence>
<dbReference type="RefSeq" id="WP_348758191.1">
    <property type="nucleotide sequence ID" value="NZ_OZ026884.1"/>
</dbReference>
<evidence type="ECO:0000313" key="3">
    <source>
        <dbReference type="Proteomes" id="UP001497493"/>
    </source>
</evidence>
<reference evidence="2 3" key="1">
    <citation type="submission" date="2024-04" db="EMBL/GenBank/DDBJ databases">
        <authorList>
            <person name="Cremers G."/>
        </authorList>
    </citation>
    <scope>NUCLEOTIDE SEQUENCE [LARGE SCALE GENOMIC DNA]</scope>
    <source>
        <strain evidence="2">MeCH1-AG</strain>
    </source>
</reference>
<sequence>MRLTTALAASLFLSSTGPSVADQGCRPFGARDATINLAPDPAACIQKVSGISEFQSFFSNAIPFSTFPVCYLSDDGIDGIVNGEPVQIRSLSVFLQPVVASAQAQAVATVYSVSDRRSGAPRGELYAIDIIHPQEGYENEMFIGGADAFHNTGGWAEWQFTVPSSARFTVITAGSQLPPPSIHISRLRGKVCVPGA</sequence>
<proteinExistence type="predicted"/>
<accession>A0ABM9NM26</accession>
<evidence type="ECO:0000313" key="2">
    <source>
        <dbReference type="EMBL" id="CAL1241694.1"/>
    </source>
</evidence>
<organism evidence="2 3">
    <name type="scientific">Candidatus Methylocalor cossyra</name>
    <dbReference type="NCBI Taxonomy" id="3108543"/>
    <lineage>
        <taxon>Bacteria</taxon>
        <taxon>Pseudomonadati</taxon>
        <taxon>Pseudomonadota</taxon>
        <taxon>Gammaproteobacteria</taxon>
        <taxon>Methylococcales</taxon>
        <taxon>Methylococcaceae</taxon>
        <taxon>Candidatus Methylocalor</taxon>
    </lineage>
</organism>